<evidence type="ECO:0000256" key="1">
    <source>
        <dbReference type="ARBA" id="ARBA00004225"/>
    </source>
</evidence>
<proteinExistence type="predicted"/>
<gene>
    <name evidence="7" type="ORF">CINC_LOCUS1347</name>
</gene>
<reference evidence="7" key="1">
    <citation type="submission" date="2021-12" db="EMBL/GenBank/DDBJ databases">
        <authorList>
            <person name="King R."/>
        </authorList>
    </citation>
    <scope>NUCLEOTIDE SEQUENCE</scope>
</reference>
<protein>
    <submittedName>
        <fullName evidence="7">Uncharacterized protein</fullName>
    </submittedName>
</protein>
<evidence type="ECO:0000256" key="3">
    <source>
        <dbReference type="ARBA" id="ARBA00022989"/>
    </source>
</evidence>
<evidence type="ECO:0000313" key="7">
    <source>
        <dbReference type="EMBL" id="CAH0581099.1"/>
    </source>
</evidence>
<evidence type="ECO:0000313" key="8">
    <source>
        <dbReference type="Proteomes" id="UP001154114"/>
    </source>
</evidence>
<dbReference type="GO" id="GO:0031966">
    <property type="term" value="C:mitochondrial membrane"/>
    <property type="evidence" value="ECO:0007669"/>
    <property type="project" value="UniProtKB-SubCell"/>
</dbReference>
<feature type="transmembrane region" description="Helical" evidence="6">
    <location>
        <begin position="40"/>
        <end position="60"/>
    </location>
</feature>
<keyword evidence="4" id="KW-0496">Mitochondrion</keyword>
<accession>A0A9P0BM46</accession>
<keyword evidence="8" id="KW-1185">Reference proteome</keyword>
<keyword evidence="2 6" id="KW-0812">Transmembrane</keyword>
<dbReference type="InterPro" id="IPR009801">
    <property type="entry name" value="TMEM126"/>
</dbReference>
<dbReference type="GO" id="GO:0032981">
    <property type="term" value="P:mitochondrial respiratory chain complex I assembly"/>
    <property type="evidence" value="ECO:0007669"/>
    <property type="project" value="TreeGrafter"/>
</dbReference>
<dbReference type="AlphaFoldDB" id="A0A9P0BM46"/>
<dbReference type="EMBL" id="LR824014">
    <property type="protein sequence ID" value="CAH0581099.1"/>
    <property type="molecule type" value="Genomic_DNA"/>
</dbReference>
<evidence type="ECO:0000256" key="2">
    <source>
        <dbReference type="ARBA" id="ARBA00022692"/>
    </source>
</evidence>
<feature type="transmembrane region" description="Helical" evidence="6">
    <location>
        <begin position="174"/>
        <end position="193"/>
    </location>
</feature>
<dbReference type="Pfam" id="PF07114">
    <property type="entry name" value="TMEM126"/>
    <property type="match status" value="1"/>
</dbReference>
<evidence type="ECO:0000256" key="5">
    <source>
        <dbReference type="ARBA" id="ARBA00023136"/>
    </source>
</evidence>
<dbReference type="PANTHER" id="PTHR16296">
    <property type="entry name" value="UNCHARACTERIZED HYPOTHALAMUS PROTEIN HT007"/>
    <property type="match status" value="1"/>
</dbReference>
<feature type="transmembrane region" description="Helical" evidence="6">
    <location>
        <begin position="72"/>
        <end position="92"/>
    </location>
</feature>
<evidence type="ECO:0000256" key="4">
    <source>
        <dbReference type="ARBA" id="ARBA00023128"/>
    </source>
</evidence>
<dbReference type="PANTHER" id="PTHR16296:SF2">
    <property type="entry name" value="TRANSMEMBRANE PROTEIN 126A"/>
    <property type="match status" value="1"/>
</dbReference>
<dbReference type="OrthoDB" id="6234762at2759"/>
<keyword evidence="5 6" id="KW-0472">Membrane</keyword>
<comment type="subcellular location">
    <subcellularLocation>
        <location evidence="1">Mitochondrion membrane</location>
        <topology evidence="1">Multi-pass membrane protein</topology>
    </subcellularLocation>
</comment>
<sequence>MALQKSQKVPKDAVELDELQATEYVWDLVTDWKPISDTWALRYASFALGGLNALCGLMINSHYRNKLKLGNYGFFASSLPITIMPGVLTAMFHRHMVSTDLLLMKNEACPMCYEIRSGALQLSMGLLYPLILAPASSLMLAQRYSTYRVPDLQQGPKVMFQFIRKLTRPYNNTLTVMAIAQVAASSVLTYFEMRNNITLRIKMMDIEAKLMAENH</sequence>
<organism evidence="7 8">
    <name type="scientific">Chrysodeixis includens</name>
    <name type="common">Soybean looper</name>
    <name type="synonym">Pseudoplusia includens</name>
    <dbReference type="NCBI Taxonomy" id="689277"/>
    <lineage>
        <taxon>Eukaryota</taxon>
        <taxon>Metazoa</taxon>
        <taxon>Ecdysozoa</taxon>
        <taxon>Arthropoda</taxon>
        <taxon>Hexapoda</taxon>
        <taxon>Insecta</taxon>
        <taxon>Pterygota</taxon>
        <taxon>Neoptera</taxon>
        <taxon>Endopterygota</taxon>
        <taxon>Lepidoptera</taxon>
        <taxon>Glossata</taxon>
        <taxon>Ditrysia</taxon>
        <taxon>Noctuoidea</taxon>
        <taxon>Noctuidae</taxon>
        <taxon>Plusiinae</taxon>
        <taxon>Chrysodeixis</taxon>
    </lineage>
</organism>
<dbReference type="Proteomes" id="UP001154114">
    <property type="component" value="Chromosome 11"/>
</dbReference>
<keyword evidence="3 6" id="KW-1133">Transmembrane helix</keyword>
<name>A0A9P0BM46_CHRIL</name>
<evidence type="ECO:0000256" key="6">
    <source>
        <dbReference type="SAM" id="Phobius"/>
    </source>
</evidence>